<evidence type="ECO:0008006" key="5">
    <source>
        <dbReference type="Google" id="ProtNLM"/>
    </source>
</evidence>
<feature type="chain" id="PRO_5035329104" description="Conjugal transfer protein TraI" evidence="2">
    <location>
        <begin position="18"/>
        <end position="220"/>
    </location>
</feature>
<reference evidence="3" key="1">
    <citation type="journal article" date="2014" name="Int. J. Syst. Evol. Microbiol.">
        <title>Complete genome sequence of Corynebacterium casei LMG S-19264T (=DSM 44701T), isolated from a smear-ripened cheese.</title>
        <authorList>
            <consortium name="US DOE Joint Genome Institute (JGI-PGF)"/>
            <person name="Walter F."/>
            <person name="Albersmeier A."/>
            <person name="Kalinowski J."/>
            <person name="Ruckert C."/>
        </authorList>
    </citation>
    <scope>NUCLEOTIDE SEQUENCE</scope>
    <source>
        <strain evidence="3">CGMCC 1.15448</strain>
    </source>
</reference>
<feature type="coiled-coil region" evidence="1">
    <location>
        <begin position="37"/>
        <end position="64"/>
    </location>
</feature>
<name>A0A8J2UBL2_9BACT</name>
<accession>A0A8J2UBL2</accession>
<sequence length="220" mass="24920">MKRTLALLLFATTLSSAPTVKSQAQFTDILREIIVAADVAVQKVQNATLELQNAQKEVENELSKLKLGEIGDWEEQFKDIYTEYFDELKKVKTAISYFHEITGIIDQQSQLVSEYKKAFALIKLDNHFSTAELTYIGNVYSGIISESVKSLDQIIMVLTNFSLQMTDAARLKMIKQASLDIERDTGDLRNFNNQNIQISLQRSRSLQELNAIKSLYGISN</sequence>
<dbReference type="RefSeq" id="WP_188930171.1">
    <property type="nucleotide sequence ID" value="NZ_BMJC01000001.1"/>
</dbReference>
<reference evidence="3" key="2">
    <citation type="submission" date="2020-09" db="EMBL/GenBank/DDBJ databases">
        <authorList>
            <person name="Sun Q."/>
            <person name="Zhou Y."/>
        </authorList>
    </citation>
    <scope>NUCLEOTIDE SEQUENCE</scope>
    <source>
        <strain evidence="3">CGMCC 1.15448</strain>
    </source>
</reference>
<keyword evidence="4" id="KW-1185">Reference proteome</keyword>
<evidence type="ECO:0000256" key="1">
    <source>
        <dbReference type="SAM" id="Coils"/>
    </source>
</evidence>
<organism evidence="3 4">
    <name type="scientific">Puia dinghuensis</name>
    <dbReference type="NCBI Taxonomy" id="1792502"/>
    <lineage>
        <taxon>Bacteria</taxon>
        <taxon>Pseudomonadati</taxon>
        <taxon>Bacteroidota</taxon>
        <taxon>Chitinophagia</taxon>
        <taxon>Chitinophagales</taxon>
        <taxon>Chitinophagaceae</taxon>
        <taxon>Puia</taxon>
    </lineage>
</organism>
<keyword evidence="2" id="KW-0732">Signal</keyword>
<protein>
    <recommendedName>
        <fullName evidence="5">Conjugal transfer protein TraI</fullName>
    </recommendedName>
</protein>
<dbReference type="Proteomes" id="UP000607559">
    <property type="component" value="Unassembled WGS sequence"/>
</dbReference>
<dbReference type="EMBL" id="BMJC01000001">
    <property type="protein sequence ID" value="GGA92965.1"/>
    <property type="molecule type" value="Genomic_DNA"/>
</dbReference>
<evidence type="ECO:0000313" key="3">
    <source>
        <dbReference type="EMBL" id="GGA92965.1"/>
    </source>
</evidence>
<feature type="signal peptide" evidence="2">
    <location>
        <begin position="1"/>
        <end position="17"/>
    </location>
</feature>
<dbReference type="AlphaFoldDB" id="A0A8J2UBL2"/>
<evidence type="ECO:0000313" key="4">
    <source>
        <dbReference type="Proteomes" id="UP000607559"/>
    </source>
</evidence>
<comment type="caution">
    <text evidence="3">The sequence shown here is derived from an EMBL/GenBank/DDBJ whole genome shotgun (WGS) entry which is preliminary data.</text>
</comment>
<proteinExistence type="predicted"/>
<evidence type="ECO:0000256" key="2">
    <source>
        <dbReference type="SAM" id="SignalP"/>
    </source>
</evidence>
<keyword evidence="1" id="KW-0175">Coiled coil</keyword>
<gene>
    <name evidence="3" type="ORF">GCM10011511_15470</name>
</gene>